<evidence type="ECO:0000313" key="10">
    <source>
        <dbReference type="Ensembl" id="ENSCSAP00000002822.1"/>
    </source>
</evidence>
<dbReference type="AlphaFoldDB" id="A0A0D9R2I3"/>
<feature type="chain" id="PRO_5002344279" description="Uteroglobin" evidence="9">
    <location>
        <begin position="22"/>
        <end position="98"/>
    </location>
</feature>
<organism evidence="10 11">
    <name type="scientific">Chlorocebus sabaeus</name>
    <name type="common">Green monkey</name>
    <name type="synonym">Simia sabaea</name>
    <dbReference type="NCBI Taxonomy" id="60711"/>
    <lineage>
        <taxon>Eukaryota</taxon>
        <taxon>Metazoa</taxon>
        <taxon>Chordata</taxon>
        <taxon>Craniata</taxon>
        <taxon>Vertebrata</taxon>
        <taxon>Euteleostomi</taxon>
        <taxon>Mammalia</taxon>
        <taxon>Eutheria</taxon>
        <taxon>Euarchontoglires</taxon>
        <taxon>Primates</taxon>
        <taxon>Haplorrhini</taxon>
        <taxon>Catarrhini</taxon>
        <taxon>Cercopithecidae</taxon>
        <taxon>Cercopithecinae</taxon>
        <taxon>Chlorocebus</taxon>
    </lineage>
</organism>
<protein>
    <recommendedName>
        <fullName evidence="2">Uteroglobin</fullName>
    </recommendedName>
    <alternativeName>
        <fullName evidence="7">Secretoglobin family 1A member 1</fullName>
    </alternativeName>
</protein>
<dbReference type="Pfam" id="PF01099">
    <property type="entry name" value="Uteroglobin"/>
    <property type="match status" value="1"/>
</dbReference>
<evidence type="ECO:0000256" key="4">
    <source>
        <dbReference type="ARBA" id="ARBA00022729"/>
    </source>
</evidence>
<keyword evidence="6" id="KW-1015">Disulfide bond</keyword>
<evidence type="ECO:0000256" key="3">
    <source>
        <dbReference type="ARBA" id="ARBA00022525"/>
    </source>
</evidence>
<dbReference type="InterPro" id="IPR035960">
    <property type="entry name" value="Secretoglobin_sf"/>
</dbReference>
<dbReference type="eggNOG" id="ENOG502SXZG">
    <property type="taxonomic scope" value="Eukaryota"/>
</dbReference>
<dbReference type="GO" id="GO:0019834">
    <property type="term" value="F:phospholipase A2 inhibitor activity"/>
    <property type="evidence" value="ECO:0007669"/>
    <property type="project" value="UniProtKB-KW"/>
</dbReference>
<dbReference type="Ensembl" id="ENSCSAT00000004573.1">
    <property type="protein sequence ID" value="ENSCSAP00000002822.1"/>
    <property type="gene ID" value="ENSCSAG00000006534.1"/>
</dbReference>
<gene>
    <name evidence="10" type="primary">SCGB1D4</name>
</gene>
<dbReference type="PANTHER" id="PTHR11332">
    <property type="entry name" value="SECRETOGLOBIN FAMILY 1D"/>
    <property type="match status" value="1"/>
</dbReference>
<dbReference type="GeneTree" id="ENSGT00530000063866"/>
<dbReference type="GO" id="GO:0007165">
    <property type="term" value="P:signal transduction"/>
    <property type="evidence" value="ECO:0007669"/>
    <property type="project" value="InterPro"/>
</dbReference>
<reference evidence="10" key="3">
    <citation type="submission" date="2025-09" db="UniProtKB">
        <authorList>
            <consortium name="Ensembl"/>
        </authorList>
    </citation>
    <scope>IDENTIFICATION</scope>
</reference>
<dbReference type="STRING" id="60711.ENSCSAP00000002822"/>
<evidence type="ECO:0000256" key="2">
    <source>
        <dbReference type="ARBA" id="ARBA00020696"/>
    </source>
</evidence>
<proteinExistence type="inferred from homology"/>
<dbReference type="OMA" id="KLQVKHC"/>
<keyword evidence="4 9" id="KW-0732">Signal</keyword>
<evidence type="ECO:0000256" key="6">
    <source>
        <dbReference type="ARBA" id="ARBA00023157"/>
    </source>
</evidence>
<dbReference type="SUPFAM" id="SSF48201">
    <property type="entry name" value="Uteroglobin-like"/>
    <property type="match status" value="1"/>
</dbReference>
<comment type="subcellular location">
    <subcellularLocation>
        <location evidence="1">Secreted</location>
    </subcellularLocation>
</comment>
<evidence type="ECO:0000256" key="5">
    <source>
        <dbReference type="ARBA" id="ARBA00023005"/>
    </source>
</evidence>
<feature type="signal peptide" evidence="9">
    <location>
        <begin position="1"/>
        <end position="21"/>
    </location>
</feature>
<reference evidence="10 11" key="1">
    <citation type="submission" date="2014-03" db="EMBL/GenBank/DDBJ databases">
        <authorList>
            <person name="Warren W."/>
            <person name="Wilson R.K."/>
        </authorList>
    </citation>
    <scope>NUCLEOTIDE SEQUENCE</scope>
</reference>
<dbReference type="InterPro" id="IPR000329">
    <property type="entry name" value="Uteroglobin"/>
</dbReference>
<dbReference type="Bgee" id="ENSCSAG00000006534">
    <property type="expression patterns" value="Expressed in blood and 1 other cell type or tissue"/>
</dbReference>
<evidence type="ECO:0000313" key="11">
    <source>
        <dbReference type="Proteomes" id="UP000029965"/>
    </source>
</evidence>
<accession>A0A0D9R2I3</accession>
<dbReference type="InterPro" id="IPR016126">
    <property type="entry name" value="Secretoglobin"/>
</dbReference>
<dbReference type="GO" id="GO:0005615">
    <property type="term" value="C:extracellular space"/>
    <property type="evidence" value="ECO:0007669"/>
    <property type="project" value="TreeGrafter"/>
</dbReference>
<dbReference type="CDD" id="cd00633">
    <property type="entry name" value="Secretoglobin"/>
    <property type="match status" value="1"/>
</dbReference>
<reference evidence="10" key="2">
    <citation type="submission" date="2025-08" db="UniProtKB">
        <authorList>
            <consortium name="Ensembl"/>
        </authorList>
    </citation>
    <scope>IDENTIFICATION</scope>
</reference>
<dbReference type="PANTHER" id="PTHR11332:SF6">
    <property type="entry name" value="SECRETOGLOBIN FAMILY 1D MEMBER 4"/>
    <property type="match status" value="1"/>
</dbReference>
<dbReference type="PRINTS" id="PR00486">
    <property type="entry name" value="UTEROGLOBIN"/>
</dbReference>
<dbReference type="Proteomes" id="UP000029965">
    <property type="component" value="Chromosome 1"/>
</dbReference>
<sequence length="98" mass="10589">MRLSVCLLLVSLALCCYQANALVCPALASEITGFLFFSDNLLKLQVAKFNPPPEALAAKLQVKHCTDQIPLSDRLLIEKALVACLHTVSPECAEDMGS</sequence>
<evidence type="ECO:0000256" key="8">
    <source>
        <dbReference type="ARBA" id="ARBA00038364"/>
    </source>
</evidence>
<dbReference type="EMBL" id="AQIB01079135">
    <property type="status" value="NOT_ANNOTATED_CDS"/>
    <property type="molecule type" value="Genomic_DNA"/>
</dbReference>
<evidence type="ECO:0000256" key="9">
    <source>
        <dbReference type="SAM" id="SignalP"/>
    </source>
</evidence>
<evidence type="ECO:0000256" key="7">
    <source>
        <dbReference type="ARBA" id="ARBA00031712"/>
    </source>
</evidence>
<evidence type="ECO:0000256" key="1">
    <source>
        <dbReference type="ARBA" id="ARBA00004613"/>
    </source>
</evidence>
<comment type="similarity">
    <text evidence="8">Belongs to the secretoglobin family. Lipophilin subfamily.</text>
</comment>
<keyword evidence="11" id="KW-1185">Reference proteome</keyword>
<keyword evidence="3" id="KW-0964">Secreted</keyword>
<dbReference type="PROSITE" id="PS51311">
    <property type="entry name" value="SCGB"/>
    <property type="match status" value="1"/>
</dbReference>
<keyword evidence="5" id="KW-0593">Phospholipase A2 inhibitor</keyword>
<name>A0A0D9R2I3_CHLSB</name>